<dbReference type="AlphaFoldDB" id="A0A814CB38"/>
<dbReference type="Proteomes" id="UP000663829">
    <property type="component" value="Unassembled WGS sequence"/>
</dbReference>
<dbReference type="EMBL" id="CAJOBC010002096">
    <property type="protein sequence ID" value="CAF3715289.1"/>
    <property type="molecule type" value="Genomic_DNA"/>
</dbReference>
<reference evidence="1" key="1">
    <citation type="submission" date="2021-02" db="EMBL/GenBank/DDBJ databases">
        <authorList>
            <person name="Nowell W R."/>
        </authorList>
    </citation>
    <scope>NUCLEOTIDE SEQUENCE</scope>
</reference>
<name>A0A814CB38_9BILA</name>
<sequence>MCRPHHLPVFVRLPITMEIIHHRFQKLKFVERNGQQINLLTAGADRNHLILYVTLIMDIVYIDANQIVKLDKAVRSRFKLNKKQLAAESPRLHECFLQKRRNLIKIYSQQPSTPKREKRSCTPRLKRCDDLAAYNQLPNLRIYGVKKEPQKNTDQTVIGICASIDVVIPDEHISVSHRIGRNKNGRKCRATVVRFVHWRTRQFIPINKKQLDRNISISEDLALTNLTIFKYARLKVEKKQVYMWNELVMYNDGIKRICLNSTGHVNSSIDGKEDED</sequence>
<keyword evidence="3" id="KW-1185">Reference proteome</keyword>
<evidence type="ECO:0000313" key="1">
    <source>
        <dbReference type="EMBL" id="CAF0938448.1"/>
    </source>
</evidence>
<evidence type="ECO:0000313" key="3">
    <source>
        <dbReference type="Proteomes" id="UP000663829"/>
    </source>
</evidence>
<comment type="caution">
    <text evidence="1">The sequence shown here is derived from an EMBL/GenBank/DDBJ whole genome shotgun (WGS) entry which is preliminary data.</text>
</comment>
<gene>
    <name evidence="1" type="ORF">GPM918_LOCUS10574</name>
    <name evidence="2" type="ORF">SRO942_LOCUS10575</name>
</gene>
<dbReference type="EMBL" id="CAJNOQ010002096">
    <property type="protein sequence ID" value="CAF0938448.1"/>
    <property type="molecule type" value="Genomic_DNA"/>
</dbReference>
<organism evidence="1 3">
    <name type="scientific">Didymodactylos carnosus</name>
    <dbReference type="NCBI Taxonomy" id="1234261"/>
    <lineage>
        <taxon>Eukaryota</taxon>
        <taxon>Metazoa</taxon>
        <taxon>Spiralia</taxon>
        <taxon>Gnathifera</taxon>
        <taxon>Rotifera</taxon>
        <taxon>Eurotatoria</taxon>
        <taxon>Bdelloidea</taxon>
        <taxon>Philodinida</taxon>
        <taxon>Philodinidae</taxon>
        <taxon>Didymodactylos</taxon>
    </lineage>
</organism>
<accession>A0A814CB38</accession>
<proteinExistence type="predicted"/>
<evidence type="ECO:0000313" key="2">
    <source>
        <dbReference type="EMBL" id="CAF3715289.1"/>
    </source>
</evidence>
<dbReference type="Proteomes" id="UP000681722">
    <property type="component" value="Unassembled WGS sequence"/>
</dbReference>
<protein>
    <submittedName>
        <fullName evidence="1">Uncharacterized protein</fullName>
    </submittedName>
</protein>